<dbReference type="AlphaFoldDB" id="A0A1C7LPG4"/>
<keyword evidence="2" id="KW-1185">Reference proteome</keyword>
<sequence length="73" mass="8789">MGILGIPPGMDPMTSLRLYWEQSQCVVWQWGSPGEEAKDMDEIDEDTDEAWMRTKMMRMNWRKSWKMRTERMS</sequence>
<evidence type="ECO:0000313" key="1">
    <source>
        <dbReference type="EMBL" id="OBZ66520.1"/>
    </source>
</evidence>
<organism evidence="1 2">
    <name type="scientific">Grifola frondosa</name>
    <name type="common">Maitake</name>
    <name type="synonym">Polyporus frondosus</name>
    <dbReference type="NCBI Taxonomy" id="5627"/>
    <lineage>
        <taxon>Eukaryota</taxon>
        <taxon>Fungi</taxon>
        <taxon>Dikarya</taxon>
        <taxon>Basidiomycota</taxon>
        <taxon>Agaricomycotina</taxon>
        <taxon>Agaricomycetes</taxon>
        <taxon>Polyporales</taxon>
        <taxon>Grifolaceae</taxon>
        <taxon>Grifola</taxon>
    </lineage>
</organism>
<evidence type="ECO:0000313" key="2">
    <source>
        <dbReference type="Proteomes" id="UP000092993"/>
    </source>
</evidence>
<gene>
    <name evidence="1" type="ORF">A0H81_13514</name>
</gene>
<dbReference type="EMBL" id="LUGG01000030">
    <property type="protein sequence ID" value="OBZ66520.1"/>
    <property type="molecule type" value="Genomic_DNA"/>
</dbReference>
<accession>A0A1C7LPG4</accession>
<reference evidence="1 2" key="1">
    <citation type="submission" date="2016-03" db="EMBL/GenBank/DDBJ databases">
        <title>Whole genome sequencing of Grifola frondosa 9006-11.</title>
        <authorList>
            <person name="Min B."/>
            <person name="Park H."/>
            <person name="Kim J.-G."/>
            <person name="Cho H."/>
            <person name="Oh Y.-L."/>
            <person name="Kong W.-S."/>
            <person name="Choi I.-G."/>
        </authorList>
    </citation>
    <scope>NUCLEOTIDE SEQUENCE [LARGE SCALE GENOMIC DNA]</scope>
    <source>
        <strain evidence="1 2">9006-11</strain>
    </source>
</reference>
<protein>
    <submittedName>
        <fullName evidence="1">Uncharacterized protein</fullName>
    </submittedName>
</protein>
<dbReference type="Proteomes" id="UP000092993">
    <property type="component" value="Unassembled WGS sequence"/>
</dbReference>
<name>A0A1C7LPG4_GRIFR</name>
<comment type="caution">
    <text evidence="1">The sequence shown here is derived from an EMBL/GenBank/DDBJ whole genome shotgun (WGS) entry which is preliminary data.</text>
</comment>
<proteinExistence type="predicted"/>